<feature type="domain" description="Aconitase B HEAT-like" evidence="24">
    <location>
        <begin position="84"/>
        <end position="251"/>
    </location>
</feature>
<evidence type="ECO:0000259" key="22">
    <source>
        <dbReference type="Pfam" id="PF00330"/>
    </source>
</evidence>
<dbReference type="GO" id="GO:0046872">
    <property type="term" value="F:metal ion binding"/>
    <property type="evidence" value="ECO:0007669"/>
    <property type="project" value="UniProtKB-KW"/>
</dbReference>
<evidence type="ECO:0000256" key="2">
    <source>
        <dbReference type="ARBA" id="ARBA00001966"/>
    </source>
</evidence>
<comment type="pathway">
    <text evidence="3">Carbohydrate metabolism; tricarboxylic acid cycle; isocitrate from oxaloacetate: step 2/2.</text>
</comment>
<dbReference type="InterPro" id="IPR050926">
    <property type="entry name" value="Aconitase/IPM_isomerase"/>
</dbReference>
<dbReference type="AlphaFoldDB" id="A0ABD3N833"/>
<accession>A0ABD3N833</accession>
<gene>
    <name evidence="25" type="ORF">ACHAWU_006941</name>
</gene>
<evidence type="ECO:0000259" key="23">
    <source>
        <dbReference type="Pfam" id="PF06434"/>
    </source>
</evidence>
<dbReference type="GO" id="GO:0051539">
    <property type="term" value="F:4 iron, 4 sulfur cluster binding"/>
    <property type="evidence" value="ECO:0007669"/>
    <property type="project" value="UniProtKB-KW"/>
</dbReference>
<dbReference type="Pfam" id="PF11791">
    <property type="entry name" value="Aconitase_B_N"/>
    <property type="match status" value="1"/>
</dbReference>
<evidence type="ECO:0000256" key="21">
    <source>
        <dbReference type="ARBA" id="ARBA00032417"/>
    </source>
</evidence>
<dbReference type="Pfam" id="PF06434">
    <property type="entry name" value="Aconitase_2_N"/>
    <property type="match status" value="1"/>
</dbReference>
<dbReference type="PANTHER" id="PTHR43160">
    <property type="entry name" value="ACONITATE HYDRATASE B"/>
    <property type="match status" value="1"/>
</dbReference>
<evidence type="ECO:0000256" key="14">
    <source>
        <dbReference type="ARBA" id="ARBA00023014"/>
    </source>
</evidence>
<evidence type="ECO:0000256" key="8">
    <source>
        <dbReference type="ARBA" id="ARBA00019379"/>
    </source>
</evidence>
<evidence type="ECO:0000256" key="11">
    <source>
        <dbReference type="ARBA" id="ARBA00022723"/>
    </source>
</evidence>
<evidence type="ECO:0000313" key="26">
    <source>
        <dbReference type="Proteomes" id="UP001530293"/>
    </source>
</evidence>
<evidence type="ECO:0000256" key="17">
    <source>
        <dbReference type="ARBA" id="ARBA00030846"/>
    </source>
</evidence>
<dbReference type="InterPro" id="IPR015932">
    <property type="entry name" value="Aconitase_dom2"/>
</dbReference>
<dbReference type="SUPFAM" id="SSF74778">
    <property type="entry name" value="Aconitase B, N-terminal domain"/>
    <property type="match status" value="1"/>
</dbReference>
<dbReference type="GO" id="GO:0006099">
    <property type="term" value="P:tricarboxylic acid cycle"/>
    <property type="evidence" value="ECO:0007669"/>
    <property type="project" value="UniProtKB-KW"/>
</dbReference>
<keyword evidence="14" id="KW-0411">Iron-sulfur</keyword>
<keyword evidence="13" id="KW-0408">Iron</keyword>
<evidence type="ECO:0000259" key="24">
    <source>
        <dbReference type="Pfam" id="PF11791"/>
    </source>
</evidence>
<dbReference type="InterPro" id="IPR015928">
    <property type="entry name" value="Aconitase/3IPM_dehydase_swvl"/>
</dbReference>
<dbReference type="GO" id="GO:0003723">
    <property type="term" value="F:RNA binding"/>
    <property type="evidence" value="ECO:0007669"/>
    <property type="project" value="UniProtKB-KW"/>
</dbReference>
<dbReference type="FunFam" id="3.30.499.10:FF:000008">
    <property type="entry name" value="Aconitate hydratase B"/>
    <property type="match status" value="1"/>
</dbReference>
<comment type="catalytic activity">
    <reaction evidence="16">
        <text>citrate = D-threo-isocitrate</text>
        <dbReference type="Rhea" id="RHEA:10336"/>
        <dbReference type="ChEBI" id="CHEBI:15562"/>
        <dbReference type="ChEBI" id="CHEBI:16947"/>
        <dbReference type="EC" id="4.2.1.3"/>
    </reaction>
</comment>
<dbReference type="SUPFAM" id="SSF53732">
    <property type="entry name" value="Aconitase iron-sulfur domain"/>
    <property type="match status" value="1"/>
</dbReference>
<dbReference type="GO" id="GO:0003994">
    <property type="term" value="F:aconitate hydratase activity"/>
    <property type="evidence" value="ECO:0007669"/>
    <property type="project" value="UniProtKB-EC"/>
</dbReference>
<feature type="domain" description="Aconitase B swivel" evidence="23">
    <location>
        <begin position="263"/>
        <end position="479"/>
    </location>
</feature>
<dbReference type="CDD" id="cd01576">
    <property type="entry name" value="AcnB_Swivel"/>
    <property type="match status" value="1"/>
</dbReference>
<evidence type="ECO:0000256" key="15">
    <source>
        <dbReference type="ARBA" id="ARBA00023239"/>
    </source>
</evidence>
<keyword evidence="9" id="KW-0004">4Fe-4S</keyword>
<evidence type="ECO:0000256" key="10">
    <source>
        <dbReference type="ARBA" id="ARBA00022532"/>
    </source>
</evidence>
<dbReference type="Proteomes" id="UP001530293">
    <property type="component" value="Unassembled WGS sequence"/>
</dbReference>
<evidence type="ECO:0000256" key="19">
    <source>
        <dbReference type="ARBA" id="ARBA00031613"/>
    </source>
</evidence>
<evidence type="ECO:0000256" key="9">
    <source>
        <dbReference type="ARBA" id="ARBA00022485"/>
    </source>
</evidence>
<proteinExistence type="inferred from homology"/>
<dbReference type="Pfam" id="PF00330">
    <property type="entry name" value="Aconitase"/>
    <property type="match status" value="1"/>
</dbReference>
<dbReference type="PROSITE" id="PS00450">
    <property type="entry name" value="ACONITASE_1"/>
    <property type="match status" value="1"/>
</dbReference>
<comment type="similarity">
    <text evidence="5">Belongs to the aconitase/IPM isomerase family.</text>
</comment>
<dbReference type="InterPro" id="IPR018136">
    <property type="entry name" value="Aconitase_4Fe-4S_BS"/>
</dbReference>
<evidence type="ECO:0000256" key="4">
    <source>
        <dbReference type="ARBA" id="ARBA00005026"/>
    </source>
</evidence>
<evidence type="ECO:0000256" key="13">
    <source>
        <dbReference type="ARBA" id="ARBA00023004"/>
    </source>
</evidence>
<dbReference type="NCBIfam" id="NF006690">
    <property type="entry name" value="PRK09238.1"/>
    <property type="match status" value="1"/>
</dbReference>
<protein>
    <recommendedName>
        <fullName evidence="8">Aconitate hydratase B</fullName>
        <ecNumber evidence="6">4.2.1.3</ecNumber>
        <ecNumber evidence="7">4.2.1.99</ecNumber>
    </recommendedName>
    <alternativeName>
        <fullName evidence="19">(2R,3S)-2-methylisocitrate dehydratase</fullName>
    </alternativeName>
    <alternativeName>
        <fullName evidence="17">(2S,3R)-3-hydroxybutane-1,2,3-tricarboxylate dehydratase</fullName>
    </alternativeName>
    <alternativeName>
        <fullName evidence="21">2-methyl-cis-aconitate hydratase</fullName>
    </alternativeName>
    <alternativeName>
        <fullName evidence="20">Iron-responsive protein-like</fullName>
    </alternativeName>
    <alternativeName>
        <fullName evidence="18">RNA-binding protein</fullName>
    </alternativeName>
</protein>
<dbReference type="Gene3D" id="3.40.1060.10">
    <property type="entry name" value="Aconitase, Domain 2"/>
    <property type="match status" value="1"/>
</dbReference>
<keyword evidence="15" id="KW-0456">Lyase</keyword>
<dbReference type="PANTHER" id="PTHR43160:SF4">
    <property type="entry name" value="ACONITATE HYDRATASE B"/>
    <property type="match status" value="1"/>
</dbReference>
<dbReference type="Gene3D" id="3.30.499.10">
    <property type="entry name" value="Aconitase, domain 3"/>
    <property type="match status" value="2"/>
</dbReference>
<sequence>MLGRIASARRCGASRSLVAVKRSTAAAAPLSTFISGSTVNNSNQFKSSKWIGVGPKFDSRAIIAASAASYSTSSPLHSAFLTSYDAHVAERASLADGKLGGIAPKPLDAAQTSALIEEIKVASSSDANANRLVELLSTRVPPGVDEAAYVKASYLSAVALGELPPTLISRVRAVELLGTMQGGYNVATLITLLSNSDKELRDCAANQLKHTLLVFDAFHDVVDLSNSTSSSPEAKAAALSVLESWAAAEWYTSKPDVPDKITVTVFKVTGETNTDDLSPAQDAWSRPDIPLHALAMLKNKREGIEPEKDGEIGPLSQMEELLKKGYPLAYVGDVVGTGSSRKSATNSVLWYMGEDIPYVPNIKSGGVCIGGKIAPIFFNTMEDSGALPIEMDVSNLNMGDVIDIYPREGEVVDAACDELVAKFDLKTNVLLDEVRAGGRIPLIIGRGLTSKARVALGRDASVSDIFTMPVDPTEQPKGYSLAQKMVGKACGVAGIPPGKYCEPAMTTVGSQDTTGPMTRDELRGLACLGFSADLVMQSFCHTAAYPKPVDVVTHHTLPDFIMTRGGVSLRPGDGIIHSWLNRMLVPDTVGTGGDSHTRFPIGISFPAGSGLVAFAAATGIFPLDMPESVLVRFTGSMQPGITLRDLVQAIPYTAIQKGLLTVEKKGKKNVFSGRVLEIEGLPDLKCEQAFELSDASAERSAAGCTIKLNKEPIIEYLNSNVVMLKWMISEGYGDARTIERRIARMEDWLANPHLLEADDNAEYAEIIEINMDEIKEPILALPNDPDASALLSEVAGDKIDEVFIGSCMTNIGHFRAAGKLLADRNTATLPTRLWVAPPTKMDAAQLTAEGYYSTFGTAGARMEMPGCSLCMGNQARVEPGCTVVSTSTRNFPNRLGQGANVFLASAELAAVAAIEGKLPTVEEYMKYMAKVDATASDTYRYLNFDELPEFVEASDKVEISDEMREAAKKLRIM</sequence>
<evidence type="ECO:0000256" key="7">
    <source>
        <dbReference type="ARBA" id="ARBA00013250"/>
    </source>
</evidence>
<name>A0ABD3N833_9STRA</name>
<dbReference type="InterPro" id="IPR015931">
    <property type="entry name" value="Acnase/IPM_dHydase_lsu_aba_1/3"/>
</dbReference>
<dbReference type="InterPro" id="IPR004406">
    <property type="entry name" value="Aconitase_B"/>
</dbReference>
<dbReference type="InterPro" id="IPR001030">
    <property type="entry name" value="Acoase/IPM_deHydtase_lsu_aba"/>
</dbReference>
<dbReference type="CDD" id="cd01581">
    <property type="entry name" value="AcnB"/>
    <property type="match status" value="1"/>
</dbReference>
<keyword evidence="10" id="KW-0816">Tricarboxylic acid cycle</keyword>
<dbReference type="InterPro" id="IPR036288">
    <property type="entry name" value="Aconitase_B_HEAT-like_dom_sf"/>
</dbReference>
<dbReference type="SUPFAM" id="SSF52016">
    <property type="entry name" value="LeuD/IlvD-like"/>
    <property type="match status" value="1"/>
</dbReference>
<evidence type="ECO:0000256" key="16">
    <source>
        <dbReference type="ARBA" id="ARBA00023501"/>
    </source>
</evidence>
<evidence type="ECO:0000256" key="5">
    <source>
        <dbReference type="ARBA" id="ARBA00007185"/>
    </source>
</evidence>
<keyword evidence="12" id="KW-0694">RNA-binding</keyword>
<evidence type="ECO:0000256" key="20">
    <source>
        <dbReference type="ARBA" id="ARBA00031977"/>
    </source>
</evidence>
<dbReference type="InterPro" id="IPR036008">
    <property type="entry name" value="Aconitase_4Fe-4S_dom"/>
</dbReference>
<dbReference type="EC" id="4.2.1.99" evidence="7"/>
<dbReference type="FunFam" id="3.30.499.10:FF:000001">
    <property type="entry name" value="Aconitate hydratase B"/>
    <property type="match status" value="1"/>
</dbReference>
<dbReference type="Gene3D" id="3.20.19.10">
    <property type="entry name" value="Aconitase, domain 4"/>
    <property type="match status" value="1"/>
</dbReference>
<dbReference type="FunFam" id="3.20.19.10:FF:000004">
    <property type="entry name" value="Aconitate hydratase B"/>
    <property type="match status" value="1"/>
</dbReference>
<evidence type="ECO:0000256" key="12">
    <source>
        <dbReference type="ARBA" id="ARBA00022884"/>
    </source>
</evidence>
<comment type="caution">
    <text evidence="25">The sequence shown here is derived from an EMBL/GenBank/DDBJ whole genome shotgun (WGS) entry which is preliminary data.</text>
</comment>
<evidence type="ECO:0000256" key="1">
    <source>
        <dbReference type="ARBA" id="ARBA00000118"/>
    </source>
</evidence>
<reference evidence="25 26" key="1">
    <citation type="submission" date="2024-10" db="EMBL/GenBank/DDBJ databases">
        <title>Updated reference genomes for cyclostephanoid diatoms.</title>
        <authorList>
            <person name="Roberts W.R."/>
            <person name="Alverson A.J."/>
        </authorList>
    </citation>
    <scope>NUCLEOTIDE SEQUENCE [LARGE SCALE GENOMIC DNA]</scope>
    <source>
        <strain evidence="25 26">AJA232-27</strain>
    </source>
</reference>
<dbReference type="NCBIfam" id="TIGR00117">
    <property type="entry name" value="acnB"/>
    <property type="match status" value="1"/>
</dbReference>
<dbReference type="EC" id="4.2.1.3" evidence="6"/>
<organism evidence="25 26">
    <name type="scientific">Discostella pseudostelligera</name>
    <dbReference type="NCBI Taxonomy" id="259834"/>
    <lineage>
        <taxon>Eukaryota</taxon>
        <taxon>Sar</taxon>
        <taxon>Stramenopiles</taxon>
        <taxon>Ochrophyta</taxon>
        <taxon>Bacillariophyta</taxon>
        <taxon>Coscinodiscophyceae</taxon>
        <taxon>Thalassiosirophycidae</taxon>
        <taxon>Stephanodiscales</taxon>
        <taxon>Stephanodiscaceae</taxon>
        <taxon>Discostella</taxon>
    </lineage>
</organism>
<evidence type="ECO:0000313" key="25">
    <source>
        <dbReference type="EMBL" id="KAL3768840.1"/>
    </source>
</evidence>
<dbReference type="InterPro" id="IPR015933">
    <property type="entry name" value="Aconitase_B_HEAT-like_dom"/>
</dbReference>
<dbReference type="InterPro" id="IPR015929">
    <property type="entry name" value="Aconitase_B_swivel"/>
</dbReference>
<dbReference type="EMBL" id="JALLBG020000062">
    <property type="protein sequence ID" value="KAL3768840.1"/>
    <property type="molecule type" value="Genomic_DNA"/>
</dbReference>
<keyword evidence="11" id="KW-0479">Metal-binding</keyword>
<keyword evidence="26" id="KW-1185">Reference proteome</keyword>
<dbReference type="Gene3D" id="1.25.40.310">
    <property type="entry name" value="Aconitate B, HEAT-like domain"/>
    <property type="match status" value="1"/>
</dbReference>
<evidence type="ECO:0000256" key="6">
    <source>
        <dbReference type="ARBA" id="ARBA00012926"/>
    </source>
</evidence>
<comment type="catalytic activity">
    <reaction evidence="1">
        <text>(2S,3R)-3-hydroxybutane-1,2,3-tricarboxylate = 2-methyl-cis-aconitate + H2O</text>
        <dbReference type="Rhea" id="RHEA:17941"/>
        <dbReference type="ChEBI" id="CHEBI:15377"/>
        <dbReference type="ChEBI" id="CHEBI:57429"/>
        <dbReference type="ChEBI" id="CHEBI:57872"/>
        <dbReference type="EC" id="4.2.1.99"/>
    </reaction>
</comment>
<dbReference type="GO" id="GO:0047456">
    <property type="term" value="F:2-methylisocitrate dehydratase activity"/>
    <property type="evidence" value="ECO:0007669"/>
    <property type="project" value="UniProtKB-EC"/>
</dbReference>
<feature type="domain" description="Aconitase/3-isopropylmalate dehydratase large subunit alpha/beta/alpha" evidence="22">
    <location>
        <begin position="569"/>
        <end position="916"/>
    </location>
</feature>
<evidence type="ECO:0000256" key="18">
    <source>
        <dbReference type="ARBA" id="ARBA00031081"/>
    </source>
</evidence>
<comment type="cofactor">
    <cofactor evidence="2">
        <name>[4Fe-4S] cluster</name>
        <dbReference type="ChEBI" id="CHEBI:49883"/>
    </cofactor>
</comment>
<evidence type="ECO:0000256" key="3">
    <source>
        <dbReference type="ARBA" id="ARBA00004717"/>
    </source>
</evidence>
<comment type="pathway">
    <text evidence="4">Organic acid metabolism; propanoate degradation.</text>
</comment>